<feature type="compositionally biased region" description="Basic and acidic residues" evidence="2">
    <location>
        <begin position="315"/>
        <end position="324"/>
    </location>
</feature>
<feature type="compositionally biased region" description="Basic and acidic residues" evidence="2">
    <location>
        <begin position="251"/>
        <end position="263"/>
    </location>
</feature>
<feature type="region of interest" description="Disordered" evidence="2">
    <location>
        <begin position="64"/>
        <end position="91"/>
    </location>
</feature>
<feature type="compositionally biased region" description="Basic and acidic residues" evidence="2">
    <location>
        <begin position="362"/>
        <end position="381"/>
    </location>
</feature>
<gene>
    <name evidence="3" type="ORF">ADEAN_000713400</name>
</gene>
<feature type="compositionally biased region" description="Basic and acidic residues" evidence="2">
    <location>
        <begin position="409"/>
        <end position="432"/>
    </location>
</feature>
<feature type="compositionally biased region" description="Basic and acidic residues" evidence="2">
    <location>
        <begin position="282"/>
        <end position="307"/>
    </location>
</feature>
<feature type="region of interest" description="Disordered" evidence="2">
    <location>
        <begin position="356"/>
        <end position="432"/>
    </location>
</feature>
<dbReference type="InterPro" id="IPR039986">
    <property type="entry name" value="CFAP210"/>
</dbReference>
<dbReference type="PANTHER" id="PTHR28663:SF1">
    <property type="entry name" value="CILIA- AND FLAGELLA- ASSOCIATED PROTEIN 210"/>
    <property type="match status" value="1"/>
</dbReference>
<proteinExistence type="predicted"/>
<dbReference type="EMBL" id="LR877158">
    <property type="protein sequence ID" value="CAD2219625.1"/>
    <property type="molecule type" value="Genomic_DNA"/>
</dbReference>
<sequence length="508" mass="60080">MPPKKKSTPKGAQLNASTRARVDKSRKVGNANAVASGVDMSRVGIISDRELMWIRRLAFENDEEEVNQRTLEEQRRKQLSNQHKAGWTDTVEARHDNFLKKQEQQKEEAERRRQALDELYNLEEEEKKREANARLELQTLLDDPRGRNVKSAKILHETLQAQEKQIEENKLRREAENVDRQRELDEIIMKNWGDNAEEMRLTLERKQKELDIKNANMEMLKGQIEERKKQRLDEKGERLRVRQEAEEEAEENRLETEERRQKELYNSTFNKSNARKATTKAQKLDTRKAEDMEYERKRQEEEERLEQMKQSAYDARNKKQQRFENRKKVGIDAYVDETSNPAPKYRTQEVFENKGTSFLDRMYQDDSTRVQRSKELRKPQEEEAMASGTESWRSSQHRKAEATATGYLTKEEEAEHLAEMRTYPERVKAEMDAEEAERLAEARRIKGIQRMQADEKHANERAELEQLREEARLQREREALDDAEYAKFIDSQLPGDAKPIVRKRAHAP</sequence>
<accession>A0A7G2CJS0</accession>
<evidence type="ECO:0000313" key="4">
    <source>
        <dbReference type="Proteomes" id="UP000515908"/>
    </source>
</evidence>
<evidence type="ECO:0000256" key="2">
    <source>
        <dbReference type="SAM" id="MobiDB-lite"/>
    </source>
</evidence>
<dbReference type="PANTHER" id="PTHR28663">
    <property type="entry name" value="COILED-COIL DOMAIN-CONTAINING PROTEIN 173"/>
    <property type="match status" value="1"/>
</dbReference>
<dbReference type="Proteomes" id="UP000515908">
    <property type="component" value="Chromosome 14"/>
</dbReference>
<keyword evidence="1" id="KW-0175">Coiled coil</keyword>
<feature type="coiled-coil region" evidence="1">
    <location>
        <begin position="450"/>
        <end position="481"/>
    </location>
</feature>
<organism evidence="3 4">
    <name type="scientific">Angomonas deanei</name>
    <dbReference type="NCBI Taxonomy" id="59799"/>
    <lineage>
        <taxon>Eukaryota</taxon>
        <taxon>Discoba</taxon>
        <taxon>Euglenozoa</taxon>
        <taxon>Kinetoplastea</taxon>
        <taxon>Metakinetoplastina</taxon>
        <taxon>Trypanosomatida</taxon>
        <taxon>Trypanosomatidae</taxon>
        <taxon>Strigomonadinae</taxon>
        <taxon>Angomonas</taxon>
    </lineage>
</organism>
<feature type="compositionally biased region" description="Basic and acidic residues" evidence="2">
    <location>
        <begin position="226"/>
        <end position="244"/>
    </location>
</feature>
<feature type="region of interest" description="Disordered" evidence="2">
    <location>
        <begin position="1"/>
        <end position="28"/>
    </location>
</feature>
<feature type="region of interest" description="Disordered" evidence="2">
    <location>
        <begin position="226"/>
        <end position="324"/>
    </location>
</feature>
<evidence type="ECO:0000313" key="3">
    <source>
        <dbReference type="EMBL" id="CAD2219625.1"/>
    </source>
</evidence>
<evidence type="ECO:0000256" key="1">
    <source>
        <dbReference type="SAM" id="Coils"/>
    </source>
</evidence>
<protein>
    <submittedName>
        <fullName evidence="3">Uncharacterized protein</fullName>
    </submittedName>
</protein>
<feature type="compositionally biased region" description="Basic and acidic residues" evidence="2">
    <location>
        <begin position="66"/>
        <end position="76"/>
    </location>
</feature>
<dbReference type="VEuPathDB" id="TriTrypDB:ADEAN_000713400"/>
<name>A0A7G2CJS0_9TRYP</name>
<keyword evidence="4" id="KW-1185">Reference proteome</keyword>
<reference evidence="3 4" key="1">
    <citation type="submission" date="2020-08" db="EMBL/GenBank/DDBJ databases">
        <authorList>
            <person name="Newling K."/>
            <person name="Davey J."/>
            <person name="Forrester S."/>
        </authorList>
    </citation>
    <scope>NUCLEOTIDE SEQUENCE [LARGE SCALE GENOMIC DNA]</scope>
    <source>
        <strain evidence="4">Crithidia deanei Carvalho (ATCC PRA-265)</strain>
    </source>
</reference>
<dbReference type="AlphaFoldDB" id="A0A7G2CJS0"/>